<dbReference type="SUPFAM" id="SSF69304">
    <property type="entry name" value="Tricorn protease N-terminal domain"/>
    <property type="match status" value="1"/>
</dbReference>
<gene>
    <name evidence="1" type="ORF">SAMN02982985_05926</name>
</gene>
<accession>A0A1I4V669</accession>
<dbReference type="AlphaFoldDB" id="A0A1I4V669"/>
<organism evidence="1 2">
    <name type="scientific">Rugamonas rubra</name>
    <dbReference type="NCBI Taxonomy" id="758825"/>
    <lineage>
        <taxon>Bacteria</taxon>
        <taxon>Pseudomonadati</taxon>
        <taxon>Pseudomonadota</taxon>
        <taxon>Betaproteobacteria</taxon>
        <taxon>Burkholderiales</taxon>
        <taxon>Oxalobacteraceae</taxon>
        <taxon>Telluria group</taxon>
        <taxon>Rugamonas</taxon>
    </lineage>
</organism>
<proteinExistence type="predicted"/>
<keyword evidence="2" id="KW-1185">Reference proteome</keyword>
<dbReference type="EMBL" id="FOTW01000076">
    <property type="protein sequence ID" value="SFM96668.1"/>
    <property type="molecule type" value="Genomic_DNA"/>
</dbReference>
<dbReference type="STRING" id="758825.SAMN02982985_05926"/>
<dbReference type="OrthoDB" id="8905175at2"/>
<dbReference type="Pfam" id="PF07676">
    <property type="entry name" value="PD40"/>
    <property type="match status" value="1"/>
</dbReference>
<dbReference type="Proteomes" id="UP000199470">
    <property type="component" value="Unassembled WGS sequence"/>
</dbReference>
<reference evidence="1 2" key="1">
    <citation type="submission" date="2016-10" db="EMBL/GenBank/DDBJ databases">
        <authorList>
            <person name="de Groot N.N."/>
        </authorList>
    </citation>
    <scope>NUCLEOTIDE SEQUENCE [LARGE SCALE GENOMIC DNA]</scope>
    <source>
        <strain evidence="1 2">ATCC 43154</strain>
    </source>
</reference>
<dbReference type="InterPro" id="IPR011042">
    <property type="entry name" value="6-blade_b-propeller_TolB-like"/>
</dbReference>
<evidence type="ECO:0000313" key="1">
    <source>
        <dbReference type="EMBL" id="SFM96668.1"/>
    </source>
</evidence>
<dbReference type="InterPro" id="IPR011659">
    <property type="entry name" value="WD40"/>
</dbReference>
<dbReference type="Gene3D" id="2.120.10.30">
    <property type="entry name" value="TolB, C-terminal domain"/>
    <property type="match status" value="1"/>
</dbReference>
<dbReference type="SUPFAM" id="SSF63825">
    <property type="entry name" value="YWTD domain"/>
    <property type="match status" value="1"/>
</dbReference>
<sequence length="379" mass="43556">MVFNNRNSMFDRCKDFSTTMFIFIALLVVCGCSSARDAKPISQLAISPDGNEFVFRYQPEHRESSLVRFNSSTGAIQILPQPLDEVWSNPTYSVDGKWLAIGVYAVNTQHSVQYTDSRIDVMRTDGSGRRTVVPQDGLIKSIFRFSPDGKRLLFAEGSEGRLRPTGFTIHEVDLETLGISDVVMANFYRLSSLAYFKRQFAYTGYAPLSYLDRQSPVPDKYIPTANVDQKNQWAMQSNTMMYVTDAHPEKLAPYMSFDTRESSWTWQQEKEIEGLRVASKTNRMFAAMRHEDYPKDRDLRHYIRDIFEINADRTFRRLTFFNTVQFYGFDATPDGRYVAVVPDNRDDPGRRATAIYRIDSINGEAKVFEPDLSKLSMPH</sequence>
<name>A0A1I4V669_9BURK</name>
<protein>
    <submittedName>
        <fullName evidence="1">WD40-like Beta Propeller Repeat</fullName>
    </submittedName>
</protein>
<dbReference type="PROSITE" id="PS51257">
    <property type="entry name" value="PROKAR_LIPOPROTEIN"/>
    <property type="match status" value="1"/>
</dbReference>
<evidence type="ECO:0000313" key="2">
    <source>
        <dbReference type="Proteomes" id="UP000199470"/>
    </source>
</evidence>